<evidence type="ECO:0000313" key="3">
    <source>
        <dbReference type="Proteomes" id="UP001652442"/>
    </source>
</evidence>
<feature type="signal peptide" evidence="1">
    <location>
        <begin position="1"/>
        <end position="21"/>
    </location>
</feature>
<dbReference type="CDD" id="cd13585">
    <property type="entry name" value="PBP2_TMBP_like"/>
    <property type="match status" value="1"/>
</dbReference>
<dbReference type="PROSITE" id="PS51257">
    <property type="entry name" value="PROKAR_LIPOPROTEIN"/>
    <property type="match status" value="1"/>
</dbReference>
<dbReference type="Proteomes" id="UP001652442">
    <property type="component" value="Unassembled WGS sequence"/>
</dbReference>
<dbReference type="Pfam" id="PF01547">
    <property type="entry name" value="SBP_bac_1"/>
    <property type="match status" value="1"/>
</dbReference>
<protein>
    <submittedName>
        <fullName evidence="2">Sugar ABC transporter substrate-binding protein</fullName>
    </submittedName>
</protein>
<feature type="chain" id="PRO_5045563881" evidence="1">
    <location>
        <begin position="22"/>
        <end position="466"/>
    </location>
</feature>
<comment type="caution">
    <text evidence="2">The sequence shown here is derived from an EMBL/GenBank/DDBJ whole genome shotgun (WGS) entry which is preliminary data.</text>
</comment>
<dbReference type="EMBL" id="JAOQJQ010000003">
    <property type="protein sequence ID" value="MCU6762337.1"/>
    <property type="molecule type" value="Genomic_DNA"/>
</dbReference>
<dbReference type="InterPro" id="IPR006059">
    <property type="entry name" value="SBP"/>
</dbReference>
<keyword evidence="3" id="KW-1185">Reference proteome</keyword>
<name>A0ABT2TJF0_9FIRM</name>
<dbReference type="RefSeq" id="WP_158425052.1">
    <property type="nucleotide sequence ID" value="NZ_JAOQJQ010000003.1"/>
</dbReference>
<dbReference type="PANTHER" id="PTHR43649">
    <property type="entry name" value="ARABINOSE-BINDING PROTEIN-RELATED"/>
    <property type="match status" value="1"/>
</dbReference>
<proteinExistence type="predicted"/>
<accession>A0ABT2TJF0</accession>
<sequence>MRKKRIMAILLVSALTVGTLAGCGKDNESKNNSAAKEDGGEGVTLTIASVNNDPFMMLEKKSAEFTKETGINVKFEILSENEVRSKIQQDVGLGGGNYDMVTLGTFDMTTYYNSGWTVGLDEYFDKMSEEDKAAYNKDDIFEPVLASCTDAATGTLAALPFYSESTMICYNKEIFDALNLTMPENPTWTEILELAKKCDGYSGEGYDKVAGIAMRGKAGSGENQYIFSSIMNSFGGQYYDKDWNTTYDSKEVRQAWEFYKELMNYAEDSPTTCGYTECLNLFTQGQAAIYYDATVSAATFESADSAVKGKVGYVPAPSEKEALSSTIGGWGMAVTSGSQHKDEAFQFLTWATSNDYLNLVGESEGWTSVPSGTRASLYENENYLKEAPFAKMTAAAIQSAKPNHPAVEETPYTGTSLPNIPEYSSWGTTIAEELSAYIAGTTSLDDALNTCYKAIDDAAKDGGYRD</sequence>
<organism evidence="2 3">
    <name type="scientific">Brotonthovivens ammoniilytica</name>
    <dbReference type="NCBI Taxonomy" id="2981725"/>
    <lineage>
        <taxon>Bacteria</taxon>
        <taxon>Bacillati</taxon>
        <taxon>Bacillota</taxon>
        <taxon>Clostridia</taxon>
        <taxon>Lachnospirales</taxon>
        <taxon>Lachnospiraceae</taxon>
        <taxon>Brotonthovivens</taxon>
    </lineage>
</organism>
<evidence type="ECO:0000313" key="2">
    <source>
        <dbReference type="EMBL" id="MCU6762337.1"/>
    </source>
</evidence>
<keyword evidence="1" id="KW-0732">Signal</keyword>
<dbReference type="Gene3D" id="3.40.190.10">
    <property type="entry name" value="Periplasmic binding protein-like II"/>
    <property type="match status" value="2"/>
</dbReference>
<evidence type="ECO:0000256" key="1">
    <source>
        <dbReference type="SAM" id="SignalP"/>
    </source>
</evidence>
<dbReference type="InterPro" id="IPR050490">
    <property type="entry name" value="Bact_solute-bd_prot1"/>
</dbReference>
<dbReference type="PANTHER" id="PTHR43649:SF12">
    <property type="entry name" value="DIACETYLCHITOBIOSE BINDING PROTEIN DASA"/>
    <property type="match status" value="1"/>
</dbReference>
<reference evidence="2 3" key="1">
    <citation type="journal article" date="2021" name="ISME Commun">
        <title>Automated analysis of genomic sequences facilitates high-throughput and comprehensive description of bacteria.</title>
        <authorList>
            <person name="Hitch T.C.A."/>
        </authorList>
    </citation>
    <scope>NUCLEOTIDE SEQUENCE [LARGE SCALE GENOMIC DNA]</scope>
    <source>
        <strain evidence="2 3">Sanger_109</strain>
    </source>
</reference>
<gene>
    <name evidence="2" type="ORF">OCV88_08330</name>
</gene>
<dbReference type="SUPFAM" id="SSF53850">
    <property type="entry name" value="Periplasmic binding protein-like II"/>
    <property type="match status" value="1"/>
</dbReference>